<evidence type="ECO:0000313" key="1">
    <source>
        <dbReference type="EMBL" id="MBC9207705.1"/>
    </source>
</evidence>
<dbReference type="RefSeq" id="WP_187784872.1">
    <property type="nucleotide sequence ID" value="NZ_JACTVA010000021.1"/>
</dbReference>
<proteinExistence type="predicted"/>
<sequence length="93" mass="10308">MRINCPHCGVRGAEEFAYHGDATLRRPAADAAPEAWADYVYLRDNPAGRQRELWYHAAGCHAWLVMERDTRTHEIFSVTPARDVALAGGGDVA</sequence>
<dbReference type="Gene3D" id="3.30.2270.10">
    <property type="entry name" value="Folate-binding superfamily"/>
    <property type="match status" value="1"/>
</dbReference>
<dbReference type="InterPro" id="IPR006279">
    <property type="entry name" value="SoxD"/>
</dbReference>
<evidence type="ECO:0000313" key="2">
    <source>
        <dbReference type="Proteomes" id="UP000626026"/>
    </source>
</evidence>
<gene>
    <name evidence="1" type="ORF">IBL26_12745</name>
</gene>
<keyword evidence="2" id="KW-1185">Reference proteome</keyword>
<organism evidence="1 2">
    <name type="scientific">Teichococcus aerophilus</name>
    <dbReference type="NCBI Taxonomy" id="1224513"/>
    <lineage>
        <taxon>Bacteria</taxon>
        <taxon>Pseudomonadati</taxon>
        <taxon>Pseudomonadota</taxon>
        <taxon>Alphaproteobacteria</taxon>
        <taxon>Acetobacterales</taxon>
        <taxon>Roseomonadaceae</taxon>
        <taxon>Roseomonas</taxon>
    </lineage>
</organism>
<dbReference type="Pfam" id="PF04267">
    <property type="entry name" value="SoxD"/>
    <property type="match status" value="1"/>
</dbReference>
<dbReference type="Proteomes" id="UP000626026">
    <property type="component" value="Unassembled WGS sequence"/>
</dbReference>
<reference evidence="1 2" key="1">
    <citation type="journal article" date="2013" name="Int. J. Syst. Evol. Microbiol.">
        <title>Roseomonas aerophila sp. nov., isolated from air.</title>
        <authorList>
            <person name="Kim S.J."/>
            <person name="Weon H.Y."/>
            <person name="Ahn J.H."/>
            <person name="Hong S.B."/>
            <person name="Seok S.J."/>
            <person name="Whang K.S."/>
            <person name="Kwon S.W."/>
        </authorList>
    </citation>
    <scope>NUCLEOTIDE SEQUENCE [LARGE SCALE GENOMIC DNA]</scope>
    <source>
        <strain evidence="1 2">NBRC 108923</strain>
    </source>
</reference>
<protein>
    <submittedName>
        <fullName evidence="1">Sarcosine oxidase subunit delta</fullName>
    </submittedName>
</protein>
<dbReference type="EMBL" id="JACTVA010000021">
    <property type="protein sequence ID" value="MBC9207705.1"/>
    <property type="molecule type" value="Genomic_DNA"/>
</dbReference>
<dbReference type="InterPro" id="IPR038561">
    <property type="entry name" value="SoxD_sf"/>
</dbReference>
<comment type="caution">
    <text evidence="1">The sequence shown here is derived from an EMBL/GenBank/DDBJ whole genome shotgun (WGS) entry which is preliminary data.</text>
</comment>
<accession>A0ABR7RM72</accession>
<name>A0ABR7RM72_9PROT</name>